<dbReference type="PROSITE" id="PS50089">
    <property type="entry name" value="ZF_RING_2"/>
    <property type="match status" value="1"/>
</dbReference>
<evidence type="ECO:0000256" key="1">
    <source>
        <dbReference type="ARBA" id="ARBA00004370"/>
    </source>
</evidence>
<dbReference type="InterPro" id="IPR001841">
    <property type="entry name" value="Znf_RING"/>
</dbReference>
<evidence type="ECO:0000256" key="8">
    <source>
        <dbReference type="PROSITE-ProRule" id="PRU00175"/>
    </source>
</evidence>
<evidence type="ECO:0000256" key="7">
    <source>
        <dbReference type="ARBA" id="ARBA00023136"/>
    </source>
</evidence>
<dbReference type="CDD" id="cd16454">
    <property type="entry name" value="RING-H2_PA-TM-RING"/>
    <property type="match status" value="1"/>
</dbReference>
<dbReference type="PANTHER" id="PTHR46539:SF1">
    <property type="entry name" value="E3 UBIQUITIN-PROTEIN LIGASE ATL42"/>
    <property type="match status" value="1"/>
</dbReference>
<dbReference type="Gene3D" id="3.30.40.10">
    <property type="entry name" value="Zinc/RING finger domain, C3HC4 (zinc finger)"/>
    <property type="match status" value="1"/>
</dbReference>
<dbReference type="Pfam" id="PF13639">
    <property type="entry name" value="zf-RING_2"/>
    <property type="match status" value="1"/>
</dbReference>
<keyword evidence="4 8" id="KW-0863">Zinc-finger</keyword>
<dbReference type="EMBL" id="SBIQ01000113">
    <property type="protein sequence ID" value="KAF7683219.1"/>
    <property type="molecule type" value="Genomic_DNA"/>
</dbReference>
<comment type="subcellular location">
    <subcellularLocation>
        <location evidence="1">Membrane</location>
    </subcellularLocation>
</comment>
<evidence type="ECO:0000256" key="2">
    <source>
        <dbReference type="ARBA" id="ARBA00022692"/>
    </source>
</evidence>
<keyword evidence="6 9" id="KW-1133">Transmembrane helix</keyword>
<evidence type="ECO:0000313" key="12">
    <source>
        <dbReference type="Proteomes" id="UP001516464"/>
    </source>
</evidence>
<comment type="caution">
    <text evidence="11">The sequence shown here is derived from an EMBL/GenBank/DDBJ whole genome shotgun (WGS) entry which is preliminary data.</text>
</comment>
<keyword evidence="12" id="KW-1185">Reference proteome</keyword>
<keyword evidence="5" id="KW-0862">Zinc</keyword>
<accession>A0ABQ7HYF3</accession>
<proteinExistence type="predicted"/>
<feature type="domain" description="RING-type" evidence="10">
    <location>
        <begin position="178"/>
        <end position="220"/>
    </location>
</feature>
<dbReference type="Proteomes" id="UP001516464">
    <property type="component" value="Unassembled WGS sequence"/>
</dbReference>
<sequence>MNFDIEIPLIDLTSKFTTKTEGLILPLKSPVKIGDYNIVLLIINKTKPHFISSIIVLQSDTSPILNHNINISVFAMHPYYYRFFEHLVGSYALQPVYIIPNDQNEMLYIRKNSVPISIQIFLQLPILITLIILVLVCKNSQHELADDLNPRHFQLNTGTHLPLRSYQPRFMEFQASKCPICLTDFVVDELVRCLPCNHYFHRDCVDTWFESNNMYCPLCRKIICEESNMRGAYYI</sequence>
<evidence type="ECO:0000256" key="3">
    <source>
        <dbReference type="ARBA" id="ARBA00022723"/>
    </source>
</evidence>
<protein>
    <submittedName>
        <fullName evidence="11">RING-H2 finger protein ATL73</fullName>
    </submittedName>
</protein>
<evidence type="ECO:0000256" key="6">
    <source>
        <dbReference type="ARBA" id="ARBA00022989"/>
    </source>
</evidence>
<evidence type="ECO:0000313" key="11">
    <source>
        <dbReference type="EMBL" id="KAF7683219.1"/>
    </source>
</evidence>
<name>A0ABQ7HYF3_9MICR</name>
<feature type="transmembrane region" description="Helical" evidence="9">
    <location>
        <begin position="116"/>
        <end position="136"/>
    </location>
</feature>
<keyword evidence="3" id="KW-0479">Metal-binding</keyword>
<gene>
    <name evidence="11" type="primary">ATL73</name>
    <name evidence="11" type="ORF">TCON_1568</name>
</gene>
<keyword evidence="2 9" id="KW-0812">Transmembrane</keyword>
<organism evidence="11 12">
    <name type="scientific">Astathelohania contejeani</name>
    <dbReference type="NCBI Taxonomy" id="164912"/>
    <lineage>
        <taxon>Eukaryota</taxon>
        <taxon>Fungi</taxon>
        <taxon>Fungi incertae sedis</taxon>
        <taxon>Microsporidia</taxon>
        <taxon>Astathelohaniidae</taxon>
        <taxon>Astathelohania</taxon>
    </lineage>
</organism>
<evidence type="ECO:0000256" key="9">
    <source>
        <dbReference type="SAM" id="Phobius"/>
    </source>
</evidence>
<dbReference type="SUPFAM" id="SSF57850">
    <property type="entry name" value="RING/U-box"/>
    <property type="match status" value="1"/>
</dbReference>
<evidence type="ECO:0000256" key="4">
    <source>
        <dbReference type="ARBA" id="ARBA00022771"/>
    </source>
</evidence>
<dbReference type="SMART" id="SM00184">
    <property type="entry name" value="RING"/>
    <property type="match status" value="1"/>
</dbReference>
<evidence type="ECO:0000259" key="10">
    <source>
        <dbReference type="PROSITE" id="PS50089"/>
    </source>
</evidence>
<keyword evidence="7 9" id="KW-0472">Membrane</keyword>
<dbReference type="PANTHER" id="PTHR46539">
    <property type="entry name" value="E3 UBIQUITIN-PROTEIN LIGASE ATL42"/>
    <property type="match status" value="1"/>
</dbReference>
<evidence type="ECO:0000256" key="5">
    <source>
        <dbReference type="ARBA" id="ARBA00022833"/>
    </source>
</evidence>
<reference evidence="11 12" key="1">
    <citation type="submission" date="2019-01" db="EMBL/GenBank/DDBJ databases">
        <title>Genomes sequencing and comparative genomics of infectious freshwater microsporidia, Cucumispora dikerogammari and Thelohania contejeani.</title>
        <authorList>
            <person name="Cormier A."/>
            <person name="Giraud I."/>
            <person name="Wattier R."/>
            <person name="Teixeira M."/>
            <person name="Grandjean F."/>
            <person name="Rigaud T."/>
            <person name="Cordaux R."/>
        </authorList>
    </citation>
    <scope>NUCLEOTIDE SEQUENCE [LARGE SCALE GENOMIC DNA]</scope>
    <source>
        <strain evidence="11">T1</strain>
        <tissue evidence="11">Spores</tissue>
    </source>
</reference>
<dbReference type="InterPro" id="IPR013083">
    <property type="entry name" value="Znf_RING/FYVE/PHD"/>
</dbReference>